<feature type="transmembrane region" description="Helical" evidence="2">
    <location>
        <begin position="103"/>
        <end position="126"/>
    </location>
</feature>
<dbReference type="Proteomes" id="UP001595556">
    <property type="component" value="Unassembled WGS sequence"/>
</dbReference>
<sequence length="129" mass="13267">MNQRDEAGTSKESAGSRTAEASTEELSLGAHFLGIMLGHAGLAKSFWLYGLLGGNLFCWMAYVALGASAILGAVVAVLAAVYVITVAVGVWNAAGKPAVDWGWAAFARLFAVLWILGAVALVVVAVSNA</sequence>
<feature type="compositionally biased region" description="Polar residues" evidence="1">
    <location>
        <begin position="10"/>
        <end position="20"/>
    </location>
</feature>
<evidence type="ECO:0000313" key="4">
    <source>
        <dbReference type="Proteomes" id="UP001595556"/>
    </source>
</evidence>
<evidence type="ECO:0000256" key="2">
    <source>
        <dbReference type="SAM" id="Phobius"/>
    </source>
</evidence>
<gene>
    <name evidence="3" type="ORF">ACFOEN_06310</name>
</gene>
<accession>A0ABV7H7E9</accession>
<reference evidence="4" key="1">
    <citation type="journal article" date="2019" name="Int. J. Syst. Evol. Microbiol.">
        <title>The Global Catalogue of Microorganisms (GCM) 10K type strain sequencing project: providing services to taxonomists for standard genome sequencing and annotation.</title>
        <authorList>
            <consortium name="The Broad Institute Genomics Platform"/>
            <consortium name="The Broad Institute Genome Sequencing Center for Infectious Disease"/>
            <person name="Wu L."/>
            <person name="Ma J."/>
        </authorList>
    </citation>
    <scope>NUCLEOTIDE SEQUENCE [LARGE SCALE GENOMIC DNA]</scope>
    <source>
        <strain evidence="4">KCTC 52168</strain>
    </source>
</reference>
<keyword evidence="2" id="KW-0472">Membrane</keyword>
<feature type="region of interest" description="Disordered" evidence="1">
    <location>
        <begin position="1"/>
        <end position="20"/>
    </location>
</feature>
<name>A0ABV7H7E9_9BURK</name>
<organism evidence="3 4">
    <name type="scientific">Piscinibacterium candidicorallinum</name>
    <dbReference type="NCBI Taxonomy" id="1793872"/>
    <lineage>
        <taxon>Bacteria</taxon>
        <taxon>Pseudomonadati</taxon>
        <taxon>Pseudomonadota</taxon>
        <taxon>Betaproteobacteria</taxon>
        <taxon>Burkholderiales</taxon>
        <taxon>Piscinibacterium</taxon>
    </lineage>
</organism>
<dbReference type="RefSeq" id="WP_377302112.1">
    <property type="nucleotide sequence ID" value="NZ_CP180191.1"/>
</dbReference>
<feature type="transmembrane region" description="Helical" evidence="2">
    <location>
        <begin position="46"/>
        <end position="65"/>
    </location>
</feature>
<protein>
    <submittedName>
        <fullName evidence="3">Uncharacterized protein</fullName>
    </submittedName>
</protein>
<keyword evidence="2" id="KW-0812">Transmembrane</keyword>
<comment type="caution">
    <text evidence="3">The sequence shown here is derived from an EMBL/GenBank/DDBJ whole genome shotgun (WGS) entry which is preliminary data.</text>
</comment>
<keyword evidence="2" id="KW-1133">Transmembrane helix</keyword>
<dbReference type="EMBL" id="JBHRTI010000003">
    <property type="protein sequence ID" value="MFC3147252.1"/>
    <property type="molecule type" value="Genomic_DNA"/>
</dbReference>
<feature type="transmembrane region" description="Helical" evidence="2">
    <location>
        <begin position="70"/>
        <end position="91"/>
    </location>
</feature>
<evidence type="ECO:0000313" key="3">
    <source>
        <dbReference type="EMBL" id="MFC3147252.1"/>
    </source>
</evidence>
<evidence type="ECO:0000256" key="1">
    <source>
        <dbReference type="SAM" id="MobiDB-lite"/>
    </source>
</evidence>
<proteinExistence type="predicted"/>
<keyword evidence="4" id="KW-1185">Reference proteome</keyword>